<keyword evidence="2" id="KW-0809">Transit peptide</keyword>
<dbReference type="STRING" id="8022.A0A060W1J7"/>
<evidence type="ECO:0000313" key="10">
    <source>
        <dbReference type="Proteomes" id="UP000193380"/>
    </source>
</evidence>
<dbReference type="InterPro" id="IPR023393">
    <property type="entry name" value="START-like_dom_sf"/>
</dbReference>
<evidence type="ECO:0000256" key="1">
    <source>
        <dbReference type="ARBA" id="ARBA00004173"/>
    </source>
</evidence>
<dbReference type="EMBL" id="FR904364">
    <property type="protein sequence ID" value="CDQ60982.1"/>
    <property type="molecule type" value="Genomic_DNA"/>
</dbReference>
<keyword evidence="4" id="KW-0496">Mitochondrion</keyword>
<dbReference type="GO" id="GO:0008289">
    <property type="term" value="F:lipid binding"/>
    <property type="evidence" value="ECO:0007669"/>
    <property type="project" value="InterPro"/>
</dbReference>
<keyword evidence="3" id="KW-0175">Coiled coil</keyword>
<dbReference type="PANTHER" id="PTHR19308">
    <property type="entry name" value="PHOSPHATIDYLCHOLINE TRANSFER PROTEIN"/>
    <property type="match status" value="1"/>
</dbReference>
<evidence type="ECO:0000259" key="8">
    <source>
        <dbReference type="PROSITE" id="PS50848"/>
    </source>
</evidence>
<dbReference type="GO" id="GO:0005739">
    <property type="term" value="C:mitochondrion"/>
    <property type="evidence" value="ECO:0007669"/>
    <property type="project" value="UniProtKB-SubCell"/>
</dbReference>
<evidence type="ECO:0000256" key="2">
    <source>
        <dbReference type="ARBA" id="ARBA00022946"/>
    </source>
</evidence>
<accession>A0A060W1J7</accession>
<dbReference type="InterPro" id="IPR041949">
    <property type="entry name" value="START_STARD7"/>
</dbReference>
<dbReference type="SMART" id="SM00234">
    <property type="entry name" value="START"/>
    <property type="match status" value="1"/>
</dbReference>
<protein>
    <recommendedName>
        <fullName evidence="6">StAR-related lipid transfer protein 7, mitochondrial</fullName>
    </recommendedName>
    <alternativeName>
        <fullName evidence="7">START domain-containing protein 7</fullName>
    </alternativeName>
</protein>
<sequence>MFQSTPRQLINLCEIGVCAVRVQSSNTVRQGIGKSNGKSETTTWIGRRMGLLLSWLQRSGVGTSKKVASDNKKQDLLSIFANHCSFVTGQRLRRAYQIGELYANLYSERTRWTLVGSIWRRLQSKHASTGKLVAALAGVFLWEDEKVRDEELHRCGLELQALESVKNLSASSEKAEGQVETGWELVMEKNNFKVWRRPIEGSHLCEYRVWGSYNDVTPRQFFNVQLDMEYRKTWDALVLKLEVVDRDVNTGSEVVHWATRFPYPMYSRDYVYVRRYNVDVENNLMVLISRAVQHPGVPETQDYVRVHSYQSKMVIRPHKSFDEYLTLSCRPDPQNGFNYLLTYSDDPQTAFPRYCVSWMVSSGMPDFLEKLHTAALKAKNLEVGIYDYASAVKRTGKSMKPGNKLVAMLKWSNKSDSINPFEVYCILP</sequence>
<evidence type="ECO:0000256" key="3">
    <source>
        <dbReference type="ARBA" id="ARBA00023054"/>
    </source>
</evidence>
<evidence type="ECO:0000256" key="4">
    <source>
        <dbReference type="ARBA" id="ARBA00023128"/>
    </source>
</evidence>
<dbReference type="FunFam" id="3.30.530.20:FF:000016">
    <property type="entry name" value="StAR-related lipid transfer protein 7, mitochondrial"/>
    <property type="match status" value="1"/>
</dbReference>
<dbReference type="InterPro" id="IPR002913">
    <property type="entry name" value="START_lipid-bd_dom"/>
</dbReference>
<reference evidence="9" key="2">
    <citation type="submission" date="2014-03" db="EMBL/GenBank/DDBJ databases">
        <authorList>
            <person name="Genoscope - CEA"/>
        </authorList>
    </citation>
    <scope>NUCLEOTIDE SEQUENCE</scope>
</reference>
<evidence type="ECO:0000256" key="6">
    <source>
        <dbReference type="ARBA" id="ARBA00069252"/>
    </source>
</evidence>
<dbReference type="PaxDb" id="8022-A0A060W1J7"/>
<dbReference type="Gene3D" id="3.30.530.20">
    <property type="match status" value="1"/>
</dbReference>
<comment type="function">
    <text evidence="5">May play a protective role in mucosal tissues by preventing exaggerated allergic responses.</text>
</comment>
<dbReference type="PANTHER" id="PTHR19308:SF8">
    <property type="entry name" value="STAR-RELATED LIPID TRANSFER PROTEIN 7, MITOCHONDRIAL"/>
    <property type="match status" value="1"/>
</dbReference>
<evidence type="ECO:0000256" key="5">
    <source>
        <dbReference type="ARBA" id="ARBA00053168"/>
    </source>
</evidence>
<dbReference type="Pfam" id="PF01852">
    <property type="entry name" value="START"/>
    <property type="match status" value="1"/>
</dbReference>
<evidence type="ECO:0000256" key="7">
    <source>
        <dbReference type="ARBA" id="ARBA00079053"/>
    </source>
</evidence>
<feature type="domain" description="START" evidence="8">
    <location>
        <begin position="180"/>
        <end position="380"/>
    </location>
</feature>
<dbReference type="Proteomes" id="UP000193380">
    <property type="component" value="Unassembled WGS sequence"/>
</dbReference>
<proteinExistence type="predicted"/>
<reference evidence="9" key="1">
    <citation type="journal article" date="2014" name="Nat. Commun.">
        <title>The rainbow trout genome provides novel insights into evolution after whole-genome duplication in vertebrates.</title>
        <authorList>
            <person name="Berthelot C."/>
            <person name="Brunet F."/>
            <person name="Chalopin D."/>
            <person name="Juanchich A."/>
            <person name="Bernard M."/>
            <person name="Noel B."/>
            <person name="Bento P."/>
            <person name="Da Silva C."/>
            <person name="Labadie K."/>
            <person name="Alberti A."/>
            <person name="Aury J.M."/>
            <person name="Louis A."/>
            <person name="Dehais P."/>
            <person name="Bardou P."/>
            <person name="Montfort J."/>
            <person name="Klopp C."/>
            <person name="Cabau C."/>
            <person name="Gaspin C."/>
            <person name="Thorgaard G.H."/>
            <person name="Boussaha M."/>
            <person name="Quillet E."/>
            <person name="Guyomard R."/>
            <person name="Galiana D."/>
            <person name="Bobe J."/>
            <person name="Volff J.N."/>
            <person name="Genet C."/>
            <person name="Wincker P."/>
            <person name="Jaillon O."/>
            <person name="Roest Crollius H."/>
            <person name="Guiguen Y."/>
        </authorList>
    </citation>
    <scope>NUCLEOTIDE SEQUENCE [LARGE SCALE GENOMIC DNA]</scope>
</reference>
<organism evidence="9 10">
    <name type="scientific">Oncorhynchus mykiss</name>
    <name type="common">Rainbow trout</name>
    <name type="synonym">Salmo gairdneri</name>
    <dbReference type="NCBI Taxonomy" id="8022"/>
    <lineage>
        <taxon>Eukaryota</taxon>
        <taxon>Metazoa</taxon>
        <taxon>Chordata</taxon>
        <taxon>Craniata</taxon>
        <taxon>Vertebrata</taxon>
        <taxon>Euteleostomi</taxon>
        <taxon>Actinopterygii</taxon>
        <taxon>Neopterygii</taxon>
        <taxon>Teleostei</taxon>
        <taxon>Protacanthopterygii</taxon>
        <taxon>Salmoniformes</taxon>
        <taxon>Salmonidae</taxon>
        <taxon>Salmoninae</taxon>
        <taxon>Oncorhynchus</taxon>
    </lineage>
</organism>
<gene>
    <name evidence="9" type="ORF">GSONMT00082802001</name>
</gene>
<comment type="subcellular location">
    <subcellularLocation>
        <location evidence="1">Mitochondrion</location>
    </subcellularLocation>
</comment>
<name>A0A060W1J7_ONCMY</name>
<evidence type="ECO:0000313" key="9">
    <source>
        <dbReference type="EMBL" id="CDQ60982.1"/>
    </source>
</evidence>
<dbReference type="SUPFAM" id="SSF55961">
    <property type="entry name" value="Bet v1-like"/>
    <property type="match status" value="1"/>
</dbReference>
<dbReference type="InterPro" id="IPR051213">
    <property type="entry name" value="START_lipid_transfer"/>
</dbReference>
<dbReference type="AlphaFoldDB" id="A0A060W1J7"/>
<dbReference type="PROSITE" id="PS50848">
    <property type="entry name" value="START"/>
    <property type="match status" value="1"/>
</dbReference>
<dbReference type="CDD" id="cd08911">
    <property type="entry name" value="START_STARD7-like"/>
    <property type="match status" value="1"/>
</dbReference>